<dbReference type="InterPro" id="IPR024623">
    <property type="entry name" value="YtxH"/>
</dbReference>
<comment type="caution">
    <text evidence="2">The sequence shown here is derived from an EMBL/GenBank/DDBJ whole genome shotgun (WGS) entry which is preliminary data.</text>
</comment>
<dbReference type="Proteomes" id="UP000029221">
    <property type="component" value="Unassembled WGS sequence"/>
</dbReference>
<evidence type="ECO:0000256" key="1">
    <source>
        <dbReference type="SAM" id="Phobius"/>
    </source>
</evidence>
<name>A0A090PYH5_9FLAO</name>
<keyword evidence="1" id="KW-0472">Membrane</keyword>
<evidence type="ECO:0000313" key="3">
    <source>
        <dbReference type="Proteomes" id="UP000029221"/>
    </source>
</evidence>
<evidence type="ECO:0008006" key="4">
    <source>
        <dbReference type="Google" id="ProtNLM"/>
    </source>
</evidence>
<organism evidence="2 3">
    <name type="scientific">Nonlabens tegetincola</name>
    <dbReference type="NCBI Taxonomy" id="323273"/>
    <lineage>
        <taxon>Bacteria</taxon>
        <taxon>Pseudomonadati</taxon>
        <taxon>Bacteroidota</taxon>
        <taxon>Flavobacteriia</taxon>
        <taxon>Flavobacteriales</taxon>
        <taxon>Flavobacteriaceae</taxon>
        <taxon>Nonlabens</taxon>
    </lineage>
</organism>
<dbReference type="Pfam" id="PF12732">
    <property type="entry name" value="YtxH"/>
    <property type="match status" value="1"/>
</dbReference>
<protein>
    <recommendedName>
        <fullName evidence="4">Gas vesicle protein</fullName>
    </recommendedName>
</protein>
<sequence length="42" mass="4333">MAKTGNTIIALAAGAALGAIAGILYAPESGKKTRKKLKKRSY</sequence>
<gene>
    <name evidence="2" type="ORF">JCM19294_2691</name>
</gene>
<evidence type="ECO:0000313" key="2">
    <source>
        <dbReference type="EMBL" id="GAK95909.1"/>
    </source>
</evidence>
<dbReference type="STRING" id="319236.BST91_11285"/>
<dbReference type="RefSeq" id="WP_369385796.1">
    <property type="nucleotide sequence ID" value="NZ_BBML01000001.1"/>
</dbReference>
<keyword evidence="1" id="KW-0812">Transmembrane</keyword>
<proteinExistence type="predicted"/>
<accession>A0A090PYH5</accession>
<feature type="transmembrane region" description="Helical" evidence="1">
    <location>
        <begin position="6"/>
        <end position="26"/>
    </location>
</feature>
<reference evidence="2" key="1">
    <citation type="journal article" date="2014" name="Genome Announc.">
        <title>Draft Genome Sequences of Marine Flavobacterium Nonlabens Strains NR17, NR24, NR27, NR32, NR33, and Ara13.</title>
        <authorList>
            <person name="Nakanishi M."/>
            <person name="Meirelles P."/>
            <person name="Suzuki R."/>
            <person name="Takatani N."/>
            <person name="Mino S."/>
            <person name="Suda W."/>
            <person name="Oshima K."/>
            <person name="Hattori M."/>
            <person name="Ohkuma M."/>
            <person name="Hosokawa M."/>
            <person name="Miyashita K."/>
            <person name="Thompson F.L."/>
            <person name="Niwa A."/>
            <person name="Sawabe T."/>
            <person name="Sawabe T."/>
        </authorList>
    </citation>
    <scope>NUCLEOTIDE SEQUENCE [LARGE SCALE GENOMIC DNA]</scope>
    <source>
        <strain evidence="2">JCM 19294</strain>
    </source>
</reference>
<dbReference type="EMBL" id="BBML01000001">
    <property type="protein sequence ID" value="GAK95909.1"/>
    <property type="molecule type" value="Genomic_DNA"/>
</dbReference>
<keyword evidence="1" id="KW-1133">Transmembrane helix</keyword>
<dbReference type="AlphaFoldDB" id="A0A090PYH5"/>
<keyword evidence="3" id="KW-1185">Reference proteome</keyword>